<evidence type="ECO:0000256" key="2">
    <source>
        <dbReference type="ARBA" id="ARBA00022840"/>
    </source>
</evidence>
<dbReference type="GO" id="GO:0004519">
    <property type="term" value="F:endonuclease activity"/>
    <property type="evidence" value="ECO:0007669"/>
    <property type="project" value="InterPro"/>
</dbReference>
<evidence type="ECO:0000313" key="8">
    <source>
        <dbReference type="Proteomes" id="UP000199031"/>
    </source>
</evidence>
<accession>A0A1I5TS63</accession>
<dbReference type="PANTHER" id="PTHR48466:SF2">
    <property type="entry name" value="OS10G0509000 PROTEIN"/>
    <property type="match status" value="1"/>
</dbReference>
<evidence type="ECO:0000256" key="4">
    <source>
        <dbReference type="SAM" id="Coils"/>
    </source>
</evidence>
<dbReference type="Proteomes" id="UP000199031">
    <property type="component" value="Unassembled WGS sequence"/>
</dbReference>
<dbReference type="GO" id="GO:0005524">
    <property type="term" value="F:ATP binding"/>
    <property type="evidence" value="ECO:0007669"/>
    <property type="project" value="UniProtKB-KW"/>
</dbReference>
<dbReference type="InterPro" id="IPR036187">
    <property type="entry name" value="DNA_mismatch_repair_MutS_sf"/>
</dbReference>
<evidence type="ECO:0000256" key="3">
    <source>
        <dbReference type="ARBA" id="ARBA00023125"/>
    </source>
</evidence>
<keyword evidence="2" id="KW-0067">ATP-binding</keyword>
<dbReference type="STRING" id="1465490.SAMN05444277_102277"/>
<gene>
    <name evidence="7" type="ORF">SAMN05444277_102277</name>
</gene>
<dbReference type="GO" id="GO:0140664">
    <property type="term" value="F:ATP-dependent DNA damage sensor activity"/>
    <property type="evidence" value="ECO:0007669"/>
    <property type="project" value="InterPro"/>
</dbReference>
<keyword evidence="8" id="KW-1185">Reference proteome</keyword>
<dbReference type="GO" id="GO:0006298">
    <property type="term" value="P:mismatch repair"/>
    <property type="evidence" value="ECO:0007669"/>
    <property type="project" value="InterPro"/>
</dbReference>
<dbReference type="SUPFAM" id="SSF48334">
    <property type="entry name" value="DNA repair protein MutS, domain III"/>
    <property type="match status" value="1"/>
</dbReference>
<dbReference type="InterPro" id="IPR005747">
    <property type="entry name" value="MutS2"/>
</dbReference>
<evidence type="ECO:0000313" key="7">
    <source>
        <dbReference type="EMBL" id="SFP85900.1"/>
    </source>
</evidence>
<dbReference type="EMBL" id="FOXQ01000002">
    <property type="protein sequence ID" value="SFP85900.1"/>
    <property type="molecule type" value="Genomic_DNA"/>
</dbReference>
<dbReference type="GO" id="GO:0016887">
    <property type="term" value="F:ATP hydrolysis activity"/>
    <property type="evidence" value="ECO:0007669"/>
    <property type="project" value="InterPro"/>
</dbReference>
<dbReference type="InterPro" id="IPR000432">
    <property type="entry name" value="DNA_mismatch_repair_MutS_C"/>
</dbReference>
<dbReference type="InterPro" id="IPR027417">
    <property type="entry name" value="P-loop_NTPase"/>
</dbReference>
<proteinExistence type="predicted"/>
<organism evidence="7 8">
    <name type="scientific">Parafilimonas terrae</name>
    <dbReference type="NCBI Taxonomy" id="1465490"/>
    <lineage>
        <taxon>Bacteria</taxon>
        <taxon>Pseudomonadati</taxon>
        <taxon>Bacteroidota</taxon>
        <taxon>Chitinophagia</taxon>
        <taxon>Chitinophagales</taxon>
        <taxon>Chitinophagaceae</taxon>
        <taxon>Parafilimonas</taxon>
    </lineage>
</organism>
<dbReference type="SMART" id="SM00534">
    <property type="entry name" value="MUTSac"/>
    <property type="match status" value="1"/>
</dbReference>
<dbReference type="OrthoDB" id="9808166at2"/>
<dbReference type="GO" id="GO:0030983">
    <property type="term" value="F:mismatched DNA binding"/>
    <property type="evidence" value="ECO:0007669"/>
    <property type="project" value="InterPro"/>
</dbReference>
<dbReference type="AlphaFoldDB" id="A0A1I5TS63"/>
<dbReference type="PIRSF" id="PIRSF005814">
    <property type="entry name" value="MutS_YshD"/>
    <property type="match status" value="1"/>
</dbReference>
<keyword evidence="1" id="KW-0547">Nucleotide-binding</keyword>
<dbReference type="GO" id="GO:0045910">
    <property type="term" value="P:negative regulation of DNA recombination"/>
    <property type="evidence" value="ECO:0007669"/>
    <property type="project" value="InterPro"/>
</dbReference>
<dbReference type="SMART" id="SM00533">
    <property type="entry name" value="MUTSd"/>
    <property type="match status" value="1"/>
</dbReference>
<evidence type="ECO:0000259" key="6">
    <source>
        <dbReference type="SMART" id="SM00534"/>
    </source>
</evidence>
<sequence>MKLYPESAEQQLEFSKIKNLLAAYCDTDYAKEKVSQLRIHTKKEIIQLQLQQAHECKLVVEQGQSLPNNFSLNLNRSLKLLSIEGGVLQTEDFINIRKLAANTERIFRWFDAERRLAYAALYKVLENSYYEKTIMQMIDEIFDDGGNIKDNASEALQKIRQNLFRKRNELRRVFEKAVARLNRAGYSAEIEESFSNGRRVVAVFSEYKRQVKGILHGESDSRKTAFIEPEETIELNNEVFSLENEEKKEIYRILKQLTANLSVYGGLLLQWLQIAGEYDFINAKAKFGIDIKGNFPNISDKAIVDLREAYHPLLLLHNKQSGRQTIPVTLRLDEQNRLLVISGPNAGGKTVTMKTIGLNQVMLQSGLLVPVHHDSEMGIFKQLFIHIGDTQSIEFDLSTYSSHLLHMKYFIEHANGKTLFFIDELGSGTDPNLGGAFAEIILNELNRKHAFGIVTTHYLNLKTFANKTPGIINGSMMFDEENLQPLFKLSVGKPGSSYTFAIAERIGLPKHLIANAKKLVDENHFRLDKLLNRTEKDLQTLQKEKLDLKKLLSENEQLKKQLSTELSREKHRQQIEVLKLQNKVTEERIAYLREMERKLKQIVLDWKKTENKNEVIKQLQELLFKRKDNQVKNRLEKKIESKYRELQTPVSVGSKVKMKKNFQVGEVKEIRGKRAVVQIGMVPINIDLNDLVPVEEK</sequence>
<dbReference type="SUPFAM" id="SSF52540">
    <property type="entry name" value="P-loop containing nucleoside triphosphate hydrolases"/>
    <property type="match status" value="1"/>
</dbReference>
<reference evidence="7 8" key="1">
    <citation type="submission" date="2016-10" db="EMBL/GenBank/DDBJ databases">
        <authorList>
            <person name="de Groot N.N."/>
        </authorList>
    </citation>
    <scope>NUCLEOTIDE SEQUENCE [LARGE SCALE GENOMIC DNA]</scope>
    <source>
        <strain evidence="7 8">DSM 28286</strain>
    </source>
</reference>
<name>A0A1I5TS63_9BACT</name>
<dbReference type="InterPro" id="IPR045076">
    <property type="entry name" value="MutS"/>
</dbReference>
<dbReference type="Pfam" id="PF00488">
    <property type="entry name" value="MutS_V"/>
    <property type="match status" value="1"/>
</dbReference>
<feature type="domain" description="DNA mismatch repair protein MutS core" evidence="5">
    <location>
        <begin position="12"/>
        <end position="317"/>
    </location>
</feature>
<protein>
    <submittedName>
        <fullName evidence="7">DNA mismatch repair protein MutS2</fullName>
    </submittedName>
</protein>
<evidence type="ECO:0000259" key="5">
    <source>
        <dbReference type="SMART" id="SM00533"/>
    </source>
</evidence>
<keyword evidence="4" id="KW-0175">Coiled coil</keyword>
<evidence type="ECO:0000256" key="1">
    <source>
        <dbReference type="ARBA" id="ARBA00022741"/>
    </source>
</evidence>
<dbReference type="InterPro" id="IPR007696">
    <property type="entry name" value="DNA_mismatch_repair_MutS_core"/>
</dbReference>
<dbReference type="Gene3D" id="3.40.50.300">
    <property type="entry name" value="P-loop containing nucleotide triphosphate hydrolases"/>
    <property type="match status" value="1"/>
</dbReference>
<dbReference type="PANTHER" id="PTHR48466">
    <property type="entry name" value="OS10G0509000 PROTEIN-RELATED"/>
    <property type="match status" value="1"/>
</dbReference>
<keyword evidence="3" id="KW-0238">DNA-binding</keyword>
<dbReference type="NCBIfam" id="TIGR01069">
    <property type="entry name" value="mutS2"/>
    <property type="match status" value="1"/>
</dbReference>
<dbReference type="RefSeq" id="WP_090656021.1">
    <property type="nucleotide sequence ID" value="NZ_FOXQ01000002.1"/>
</dbReference>
<feature type="domain" description="DNA mismatch repair proteins mutS family" evidence="6">
    <location>
        <begin position="336"/>
        <end position="521"/>
    </location>
</feature>
<feature type="coiled-coil region" evidence="4">
    <location>
        <begin position="524"/>
        <end position="612"/>
    </location>
</feature>